<organism evidence="3 4">
    <name type="scientific">Caulochytrium protostelioides</name>
    <dbReference type="NCBI Taxonomy" id="1555241"/>
    <lineage>
        <taxon>Eukaryota</taxon>
        <taxon>Fungi</taxon>
        <taxon>Fungi incertae sedis</taxon>
        <taxon>Chytridiomycota</taxon>
        <taxon>Chytridiomycota incertae sedis</taxon>
        <taxon>Chytridiomycetes</taxon>
        <taxon>Caulochytriales</taxon>
        <taxon>Caulochytriaceae</taxon>
        <taxon>Caulochytrium</taxon>
    </lineage>
</organism>
<evidence type="ECO:0000313" key="4">
    <source>
        <dbReference type="Proteomes" id="UP000274922"/>
    </source>
</evidence>
<dbReference type="SUPFAM" id="SSF103473">
    <property type="entry name" value="MFS general substrate transporter"/>
    <property type="match status" value="1"/>
</dbReference>
<gene>
    <name evidence="3" type="ORF">CXG81DRAFT_27374</name>
</gene>
<dbReference type="InterPro" id="IPR036259">
    <property type="entry name" value="MFS_trans_sf"/>
</dbReference>
<keyword evidence="2" id="KW-0812">Transmembrane</keyword>
<proteinExistence type="predicted"/>
<protein>
    <submittedName>
        <fullName evidence="3">Uncharacterized protein</fullName>
    </submittedName>
</protein>
<accession>A0A4P9X4A0</accession>
<feature type="transmembrane region" description="Helical" evidence="2">
    <location>
        <begin position="54"/>
        <end position="78"/>
    </location>
</feature>
<evidence type="ECO:0000256" key="2">
    <source>
        <dbReference type="SAM" id="Phobius"/>
    </source>
</evidence>
<sequence length="135" mass="14284">MPTTAAVPSWASWAPPAPATVADDDASPQDRRSPAATRCGARRPVASGGSMRTWGWLLLAATAAQFLAISALLVLACVPPTQRPVTRVPALDAVLADPLYWALLGPAASLSLVYLGFLNWLGLKYFRHNQVAHAP</sequence>
<keyword evidence="2" id="KW-1133">Transmembrane helix</keyword>
<feature type="compositionally biased region" description="Low complexity" evidence="1">
    <location>
        <begin position="1"/>
        <end position="14"/>
    </location>
</feature>
<dbReference type="Pfam" id="PF15159">
    <property type="entry name" value="PIG-Y"/>
    <property type="match status" value="1"/>
</dbReference>
<feature type="transmembrane region" description="Helical" evidence="2">
    <location>
        <begin position="99"/>
        <end position="121"/>
    </location>
</feature>
<name>A0A4P9X4A0_9FUNG</name>
<dbReference type="AlphaFoldDB" id="A0A4P9X4A0"/>
<evidence type="ECO:0000256" key="1">
    <source>
        <dbReference type="SAM" id="MobiDB-lite"/>
    </source>
</evidence>
<evidence type="ECO:0000313" key="3">
    <source>
        <dbReference type="EMBL" id="RKO99896.1"/>
    </source>
</evidence>
<dbReference type="Proteomes" id="UP000274922">
    <property type="component" value="Unassembled WGS sequence"/>
</dbReference>
<dbReference type="OrthoDB" id="2157498at2759"/>
<reference evidence="4" key="1">
    <citation type="journal article" date="2018" name="Nat. Microbiol.">
        <title>Leveraging single-cell genomics to expand the fungal tree of life.</title>
        <authorList>
            <person name="Ahrendt S.R."/>
            <person name="Quandt C.A."/>
            <person name="Ciobanu D."/>
            <person name="Clum A."/>
            <person name="Salamov A."/>
            <person name="Andreopoulos B."/>
            <person name="Cheng J.F."/>
            <person name="Woyke T."/>
            <person name="Pelin A."/>
            <person name="Henrissat B."/>
            <person name="Reynolds N.K."/>
            <person name="Benny G.L."/>
            <person name="Smith M.E."/>
            <person name="James T.Y."/>
            <person name="Grigoriev I.V."/>
        </authorList>
    </citation>
    <scope>NUCLEOTIDE SEQUENCE [LARGE SCALE GENOMIC DNA]</scope>
    <source>
        <strain evidence="4">ATCC 52028</strain>
    </source>
</reference>
<dbReference type="InterPro" id="IPR029164">
    <property type="entry name" value="PIG-Y"/>
</dbReference>
<dbReference type="EMBL" id="ML014249">
    <property type="protein sequence ID" value="RKO99896.1"/>
    <property type="molecule type" value="Genomic_DNA"/>
</dbReference>
<feature type="region of interest" description="Disordered" evidence="1">
    <location>
        <begin position="1"/>
        <end position="49"/>
    </location>
</feature>
<keyword evidence="2" id="KW-0472">Membrane</keyword>
<keyword evidence="4" id="KW-1185">Reference proteome</keyword>